<dbReference type="Proteomes" id="UP000326354">
    <property type="component" value="Chromosome"/>
</dbReference>
<proteinExistence type="predicted"/>
<evidence type="ECO:0008006" key="5">
    <source>
        <dbReference type="Google" id="ProtNLM"/>
    </source>
</evidence>
<dbReference type="Pfam" id="PF14224">
    <property type="entry name" value="DUF4331"/>
    <property type="match status" value="1"/>
</dbReference>
<feature type="chain" id="PRO_5025021765" description="DUF4331 domain-containing protein" evidence="2">
    <location>
        <begin position="20"/>
        <end position="403"/>
    </location>
</feature>
<reference evidence="3 4" key="1">
    <citation type="submission" date="2019-08" db="EMBL/GenBank/DDBJ databases">
        <title>Complete genome sequence of Candidatus Uab amorphum.</title>
        <authorList>
            <person name="Shiratori T."/>
            <person name="Suzuki S."/>
            <person name="Kakizawa Y."/>
            <person name="Ishida K."/>
        </authorList>
    </citation>
    <scope>NUCLEOTIDE SEQUENCE [LARGE SCALE GENOMIC DNA]</scope>
    <source>
        <strain evidence="3 4">SRT547</strain>
    </source>
</reference>
<organism evidence="3 4">
    <name type="scientific">Uabimicrobium amorphum</name>
    <dbReference type="NCBI Taxonomy" id="2596890"/>
    <lineage>
        <taxon>Bacteria</taxon>
        <taxon>Pseudomonadati</taxon>
        <taxon>Planctomycetota</taxon>
        <taxon>Candidatus Uabimicrobiia</taxon>
        <taxon>Candidatus Uabimicrobiales</taxon>
        <taxon>Candidatus Uabimicrobiaceae</taxon>
        <taxon>Candidatus Uabimicrobium</taxon>
    </lineage>
</organism>
<dbReference type="EMBL" id="AP019860">
    <property type="protein sequence ID" value="BBM85072.1"/>
    <property type="molecule type" value="Genomic_DNA"/>
</dbReference>
<dbReference type="RefSeq" id="WP_173013372.1">
    <property type="nucleotide sequence ID" value="NZ_AP019860.1"/>
</dbReference>
<name>A0A5S9IPH2_UABAM</name>
<evidence type="ECO:0000313" key="4">
    <source>
        <dbReference type="Proteomes" id="UP000326354"/>
    </source>
</evidence>
<evidence type="ECO:0000313" key="3">
    <source>
        <dbReference type="EMBL" id="BBM85072.1"/>
    </source>
</evidence>
<feature type="signal peptide" evidence="2">
    <location>
        <begin position="1"/>
        <end position="19"/>
    </location>
</feature>
<protein>
    <recommendedName>
        <fullName evidence="5">DUF4331 domain-containing protein</fullName>
    </recommendedName>
</protein>
<keyword evidence="4" id="KW-1185">Reference proteome</keyword>
<accession>A0A5S9IPH2</accession>
<dbReference type="KEGG" id="uam:UABAM_03435"/>
<evidence type="ECO:0000256" key="2">
    <source>
        <dbReference type="SAM" id="SignalP"/>
    </source>
</evidence>
<dbReference type="InterPro" id="IPR025566">
    <property type="entry name" value="DUF4331"/>
</dbReference>
<dbReference type="AlphaFoldDB" id="A0A5S9IPH2"/>
<keyword evidence="2" id="KW-0732">Signal</keyword>
<evidence type="ECO:0000256" key="1">
    <source>
        <dbReference type="SAM" id="MobiDB-lite"/>
    </source>
</evidence>
<gene>
    <name evidence="3" type="ORF">UABAM_03435</name>
</gene>
<feature type="region of interest" description="Disordered" evidence="1">
    <location>
        <begin position="373"/>
        <end position="403"/>
    </location>
</feature>
<sequence>MTKYIVLLILCVFATTVFATDHVDTPFENDLAAADITDLFAFPKKTGDKTTLVLAMTVHLSAKPESKFAEMVEYSFHLRRLGLNGFGKDFSVTTGEEFIVKCNFRTNREGGQDVDCVVLRSPQQEISRTNTVVNDLSGGNNPAVRLFAGHRADPFFFDPIRVGMDRLRTVSYDDVGFPFPGIIPKNALAYSNVLAIVVELDVEQLFGKNANPMFGIAAHTQRVTFSGTEKVMVSIDRVGRPEVTNFIMGKFSISDEKLNAVKKQWNNEANSFALTKSKSGLYRKTIEDGLVNMDLKDTGFSSNGKDWPSPHPLTDIFMNDFLMVDTSKHGDVNSANYFEIELARYENRSHTSCGGRTPNEDFVDAMLTLLINGPDRKKPHRGDGIKAQPRPATNTFPYLGTPE</sequence>